<dbReference type="InterPro" id="IPR008979">
    <property type="entry name" value="Galactose-bd-like_sf"/>
</dbReference>
<feature type="signal peptide" evidence="1">
    <location>
        <begin position="1"/>
        <end position="26"/>
    </location>
</feature>
<proteinExistence type="predicted"/>
<keyword evidence="2" id="KW-0614">Plasmid</keyword>
<protein>
    <recommendedName>
        <fullName evidence="4">Beta-galactosidase</fullName>
    </recommendedName>
</protein>
<dbReference type="EMBL" id="CP095068">
    <property type="protein sequence ID" value="UOQ69801.1"/>
    <property type="molecule type" value="Genomic_DNA"/>
</dbReference>
<evidence type="ECO:0000313" key="2">
    <source>
        <dbReference type="EMBL" id="UOQ69801.1"/>
    </source>
</evidence>
<feature type="chain" id="PRO_5045700246" description="Beta-galactosidase" evidence="1">
    <location>
        <begin position="27"/>
        <end position="107"/>
    </location>
</feature>
<evidence type="ECO:0000256" key="1">
    <source>
        <dbReference type="SAM" id="SignalP"/>
    </source>
</evidence>
<keyword evidence="3" id="KW-1185">Reference proteome</keyword>
<accession>A0ABY4GFX1</accession>
<gene>
    <name evidence="2" type="ORF">MUN86_29765</name>
</gene>
<name>A0ABY4GFX1_9BACT</name>
<organism evidence="2 3">
    <name type="scientific">Hymenobacter volaticus</name>
    <dbReference type="NCBI Taxonomy" id="2932254"/>
    <lineage>
        <taxon>Bacteria</taxon>
        <taxon>Pseudomonadati</taxon>
        <taxon>Bacteroidota</taxon>
        <taxon>Cytophagia</taxon>
        <taxon>Cytophagales</taxon>
        <taxon>Hymenobacteraceae</taxon>
        <taxon>Hymenobacter</taxon>
    </lineage>
</organism>
<sequence length="107" mass="12186">MNPIRRFALALWLSASMFGAGVAAHAQSKTPAPAPPVGPAPILSRWEKQVTATNAWREYPRPQMVRAQWQNLNGMWDYAITPEQLPRPLLSTGRFWCLSAWNRLCRR</sequence>
<geneLocation type="plasmid" evidence="2 3">
    <name>unnamed7</name>
</geneLocation>
<evidence type="ECO:0000313" key="3">
    <source>
        <dbReference type="Proteomes" id="UP000830401"/>
    </source>
</evidence>
<keyword evidence="1" id="KW-0732">Signal</keyword>
<evidence type="ECO:0008006" key="4">
    <source>
        <dbReference type="Google" id="ProtNLM"/>
    </source>
</evidence>
<reference evidence="2" key="1">
    <citation type="submission" date="2022-04" db="EMBL/GenBank/DDBJ databases">
        <title>Hymenobacter sp. isolated from the air.</title>
        <authorList>
            <person name="Won M."/>
            <person name="Lee C.-M."/>
            <person name="Woen H.-Y."/>
            <person name="Kwon S.-W."/>
        </authorList>
    </citation>
    <scope>NUCLEOTIDE SEQUENCE</scope>
    <source>
        <strain evidence="2">5420S-77</strain>
        <plasmid evidence="2">unnamed7</plasmid>
    </source>
</reference>
<dbReference type="Proteomes" id="UP000830401">
    <property type="component" value="Plasmid unnamed7"/>
</dbReference>
<dbReference type="SUPFAM" id="SSF49785">
    <property type="entry name" value="Galactose-binding domain-like"/>
    <property type="match status" value="1"/>
</dbReference>